<protein>
    <submittedName>
        <fullName evidence="3">Uncharacterized protein</fullName>
    </submittedName>
</protein>
<feature type="transmembrane region" description="Helical" evidence="2">
    <location>
        <begin position="691"/>
        <end position="709"/>
    </location>
</feature>
<evidence type="ECO:0000256" key="2">
    <source>
        <dbReference type="SAM" id="Phobius"/>
    </source>
</evidence>
<dbReference type="AlphaFoldDB" id="A0A423WJB6"/>
<evidence type="ECO:0000256" key="1">
    <source>
        <dbReference type="SAM" id="MobiDB-lite"/>
    </source>
</evidence>
<evidence type="ECO:0000313" key="4">
    <source>
        <dbReference type="Proteomes" id="UP000284375"/>
    </source>
</evidence>
<sequence length="1133" mass="125218">MDDGNLQSKINRLSHSELAKVILDAAADPEVRDHIAAAVETSEPARDVQQTTMAPGIRLGPGQPVERWLHAYHNGDVNDPQALDTWRRGSFGWVQDDLNAGAYLTHVKLLANQWQHLELLADFMDAGTTPVRWNPNVPGAYPADETKRGELRKERFERTNICVLEYPKQKGDEVKKKIIDQGSKLADYLSEPHDDASVKLKLFVVEDLSREVIETLGSQFDIDPSFFREHIVDYVWYNIRDWWRDPPNLDIVSKGQNWFQIRFMRARYFKDDASFKEGDSQAQHFNIYRRLENDHNQSKLWDKAANNGPESRVGLIRSRATFWVKPKNNVEDTQIAILLLDPTIKEGHPLWRKYRNWARPPGIGKRLPKAGAPPGESFFEDFVYWARRPDVFDLAGLGSSSSAICLPTQALLHLVGSEWLTMVDYIKTRLNQVDWEIAFPWDFLSKDDQIDRALTKLHQWRRVVPVYREMLADTLLRVFRDTAHLTKTPPKVQLTHETEDNRMPGAHETEEKRIPSALDYLMDTPCINAYRQDFSLVLSYMEEYQDRIDRLTNVVTAVINMQDSRRGFKDNRNLQWLTWLATFFIPLSFVATMLSMSTDPYELGESAKLWAEVSVPSGLFILSMILLMSIAKCRRSIRKFFSDSRFAPRKSRNSDNDENIYQEGNASWSPASTDPHKATALDDRLLLFEQFQLLGLVLFLCCVFGLVGLRRHHYYLDHPQHHLLAVIRALFRGFFGLLLGFLLGVFREFVRSDHGADYCCPNNRCANHGAYYNETSEVISSSVPTAGTSTPAEIPTSTLSTSGSPYGTSNPQIGTETIFIERVQIVVVGRLQRRQATTETLTIAHRDIFPSPTASIPCYPCVVGYPPAGGFLYVETASNVATTPDPTPIFTYSFCAGCPATTLTTPVPGYIPGACVGCTFDQVLVSSTSSSSTATGGLITTVTATATVTKFVPVASTCDDGSITMIKKPVESCDTFLAIVTVPESECTTYTKHKDNGELTTCTEATSGWTPSPEMVKTAPHKPWTAASTTATGEGSTETSPAEETTGANKAASTGKTSGKTSSGTSSGTGSSSGSGSSGSGEEESPAAAGTTSSTWSGEGSASTWGGSQVAGAGRVGPVVGLGFVAAAMVLVV</sequence>
<keyword evidence="2" id="KW-0472">Membrane</keyword>
<feature type="transmembrane region" description="Helical" evidence="2">
    <location>
        <begin position="609"/>
        <end position="631"/>
    </location>
</feature>
<gene>
    <name evidence="3" type="ORF">VSDG_01302</name>
</gene>
<dbReference type="STRING" id="252740.A0A423WJB6"/>
<feature type="transmembrane region" description="Helical" evidence="2">
    <location>
        <begin position="729"/>
        <end position="746"/>
    </location>
</feature>
<feature type="compositionally biased region" description="Low complexity" evidence="1">
    <location>
        <begin position="1051"/>
        <end position="1070"/>
    </location>
</feature>
<feature type="transmembrane region" description="Helical" evidence="2">
    <location>
        <begin position="576"/>
        <end position="597"/>
    </location>
</feature>
<accession>A0A423WJB6</accession>
<feature type="region of interest" description="Disordered" evidence="1">
    <location>
        <begin position="1004"/>
        <end position="1108"/>
    </location>
</feature>
<organism evidence="3 4">
    <name type="scientific">Cytospora chrysosperma</name>
    <name type="common">Cytospora canker fungus</name>
    <name type="synonym">Sphaeria chrysosperma</name>
    <dbReference type="NCBI Taxonomy" id="252740"/>
    <lineage>
        <taxon>Eukaryota</taxon>
        <taxon>Fungi</taxon>
        <taxon>Dikarya</taxon>
        <taxon>Ascomycota</taxon>
        <taxon>Pezizomycotina</taxon>
        <taxon>Sordariomycetes</taxon>
        <taxon>Sordariomycetidae</taxon>
        <taxon>Diaporthales</taxon>
        <taxon>Cytosporaceae</taxon>
        <taxon>Cytospora</taxon>
    </lineage>
</organism>
<comment type="caution">
    <text evidence="3">The sequence shown here is derived from an EMBL/GenBank/DDBJ whole genome shotgun (WGS) entry which is preliminary data.</text>
</comment>
<evidence type="ECO:0000313" key="3">
    <source>
        <dbReference type="EMBL" id="ROW03480.1"/>
    </source>
</evidence>
<feature type="compositionally biased region" description="Low complexity" evidence="1">
    <location>
        <begin position="1025"/>
        <end position="1040"/>
    </location>
</feature>
<dbReference type="OrthoDB" id="3231000at2759"/>
<proteinExistence type="predicted"/>
<dbReference type="EMBL" id="LJZO01000003">
    <property type="protein sequence ID" value="ROW03480.1"/>
    <property type="molecule type" value="Genomic_DNA"/>
</dbReference>
<name>A0A423WJB6_CYTCH</name>
<keyword evidence="2" id="KW-0812">Transmembrane</keyword>
<keyword evidence="4" id="KW-1185">Reference proteome</keyword>
<feature type="region of interest" description="Disordered" evidence="1">
    <location>
        <begin position="787"/>
        <end position="807"/>
    </location>
</feature>
<dbReference type="Gene3D" id="1.20.58.340">
    <property type="entry name" value="Magnesium transport protein CorA, transmembrane region"/>
    <property type="match status" value="1"/>
</dbReference>
<reference evidence="3 4" key="1">
    <citation type="submission" date="2015-09" db="EMBL/GenBank/DDBJ databases">
        <title>Host preference determinants of Valsa canker pathogens revealed by comparative genomics.</title>
        <authorList>
            <person name="Yin Z."/>
            <person name="Huang L."/>
        </authorList>
    </citation>
    <scope>NUCLEOTIDE SEQUENCE [LARGE SCALE GENOMIC DNA]</scope>
    <source>
        <strain evidence="3 4">YSFL</strain>
    </source>
</reference>
<feature type="compositionally biased region" description="Low complexity" evidence="1">
    <location>
        <begin position="1086"/>
        <end position="1108"/>
    </location>
</feature>
<keyword evidence="2" id="KW-1133">Transmembrane helix</keyword>
<dbReference type="Proteomes" id="UP000284375">
    <property type="component" value="Unassembled WGS sequence"/>
</dbReference>